<gene>
    <name evidence="9" type="ORF">H9786_06490</name>
</gene>
<feature type="transmembrane region" description="Helical" evidence="7">
    <location>
        <begin position="330"/>
        <end position="351"/>
    </location>
</feature>
<organism evidence="9 10">
    <name type="scientific">Candidatus Brachybacterium merdavium</name>
    <dbReference type="NCBI Taxonomy" id="2838513"/>
    <lineage>
        <taxon>Bacteria</taxon>
        <taxon>Bacillati</taxon>
        <taxon>Actinomycetota</taxon>
        <taxon>Actinomycetes</taxon>
        <taxon>Micrococcales</taxon>
        <taxon>Dermabacteraceae</taxon>
        <taxon>Brachybacterium</taxon>
    </lineage>
</organism>
<feature type="compositionally biased region" description="Low complexity" evidence="6">
    <location>
        <begin position="40"/>
        <end position="60"/>
    </location>
</feature>
<dbReference type="EMBL" id="DWZH01000044">
    <property type="protein sequence ID" value="HJB10166.1"/>
    <property type="molecule type" value="Genomic_DNA"/>
</dbReference>
<evidence type="ECO:0000256" key="4">
    <source>
        <dbReference type="ARBA" id="ARBA00022989"/>
    </source>
</evidence>
<proteinExistence type="predicted"/>
<comment type="caution">
    <text evidence="9">The sequence shown here is derived from an EMBL/GenBank/DDBJ whole genome shotgun (WGS) entry which is preliminary data.</text>
</comment>
<evidence type="ECO:0000256" key="1">
    <source>
        <dbReference type="ARBA" id="ARBA00004651"/>
    </source>
</evidence>
<dbReference type="Pfam" id="PF07690">
    <property type="entry name" value="MFS_1"/>
    <property type="match status" value="1"/>
</dbReference>
<dbReference type="Proteomes" id="UP000823823">
    <property type="component" value="Unassembled WGS sequence"/>
</dbReference>
<evidence type="ECO:0000259" key="8">
    <source>
        <dbReference type="PROSITE" id="PS50850"/>
    </source>
</evidence>
<feature type="transmembrane region" description="Helical" evidence="7">
    <location>
        <begin position="357"/>
        <end position="381"/>
    </location>
</feature>
<feature type="transmembrane region" description="Helical" evidence="7">
    <location>
        <begin position="303"/>
        <end position="323"/>
    </location>
</feature>
<feature type="transmembrane region" description="Helical" evidence="7">
    <location>
        <begin position="402"/>
        <end position="419"/>
    </location>
</feature>
<keyword evidence="4 7" id="KW-1133">Transmembrane helix</keyword>
<evidence type="ECO:0000256" key="7">
    <source>
        <dbReference type="SAM" id="Phobius"/>
    </source>
</evidence>
<feature type="compositionally biased region" description="Pro residues" evidence="6">
    <location>
        <begin position="1"/>
        <end position="10"/>
    </location>
</feature>
<dbReference type="PANTHER" id="PTHR43124:SF3">
    <property type="entry name" value="CHLORAMPHENICOL EFFLUX PUMP RV0191"/>
    <property type="match status" value="1"/>
</dbReference>
<dbReference type="GO" id="GO:0005886">
    <property type="term" value="C:plasma membrane"/>
    <property type="evidence" value="ECO:0007669"/>
    <property type="project" value="UniProtKB-SubCell"/>
</dbReference>
<feature type="domain" description="Major facilitator superfamily (MFS) profile" evidence="8">
    <location>
        <begin position="71"/>
        <end position="450"/>
    </location>
</feature>
<dbReference type="Gene3D" id="1.20.1250.20">
    <property type="entry name" value="MFS general substrate transporter like domains"/>
    <property type="match status" value="2"/>
</dbReference>
<dbReference type="PROSITE" id="PS50850">
    <property type="entry name" value="MFS"/>
    <property type="match status" value="1"/>
</dbReference>
<reference evidence="9" key="2">
    <citation type="submission" date="2021-04" db="EMBL/GenBank/DDBJ databases">
        <authorList>
            <person name="Gilroy R."/>
        </authorList>
    </citation>
    <scope>NUCLEOTIDE SEQUENCE</scope>
    <source>
        <strain evidence="9">ChiHjej13B12-24818</strain>
    </source>
</reference>
<name>A0A9D2LCR1_9MICO</name>
<keyword evidence="2" id="KW-1003">Cell membrane</keyword>
<evidence type="ECO:0000256" key="2">
    <source>
        <dbReference type="ARBA" id="ARBA00022475"/>
    </source>
</evidence>
<feature type="transmembrane region" description="Helical" evidence="7">
    <location>
        <begin position="162"/>
        <end position="184"/>
    </location>
</feature>
<feature type="transmembrane region" description="Helical" evidence="7">
    <location>
        <begin position="137"/>
        <end position="156"/>
    </location>
</feature>
<sequence length="467" mass="48096">MGRPPPPWADPSPLLASSPWPPIDSIHPHRFQRRQRSSPRPRAGAFVTSHSSSTSRSSSTAPLSPGRLRLVILALSLGAFAIGTTEFASMGLLPQIARDLAVSIPQAGMLITLYALGVVIGAPLVTIAAVRIPRARLLVLLIALIGLGNLLSAIAPDFTVLAAARFLAGLPHGAYFGVASLVAARLSPAGRRARSVSLVMLGLTIATMLGVPASTALGQSVGWRSAYVIVVVITAATTLTIWRLVPEPEHSGATGSIRGELRALRRIQVWFALGIGSIGFGGMFAVYSYIGEIVPGVLGLDETAVPLALFIFGVGMTVGNIVAGRLADRSIYGTIFLGLLGMALTLGVFALVAHQAIAGMVMLFIVAVASQLLGPSLQLFLMDASPDAPSLAAALHHSALNIGNSLGAALGAAVLAAGFGLLAPAWTGVVLALLGLGIASCSYLTHRRQQARAEVAAQAATEVPVAC</sequence>
<dbReference type="SUPFAM" id="SSF103473">
    <property type="entry name" value="MFS general substrate transporter"/>
    <property type="match status" value="1"/>
</dbReference>
<feature type="region of interest" description="Disordered" evidence="6">
    <location>
        <begin position="1"/>
        <end position="63"/>
    </location>
</feature>
<dbReference type="CDD" id="cd17324">
    <property type="entry name" value="MFS_NepI_like"/>
    <property type="match status" value="1"/>
</dbReference>
<evidence type="ECO:0000256" key="5">
    <source>
        <dbReference type="ARBA" id="ARBA00023136"/>
    </source>
</evidence>
<dbReference type="InterPro" id="IPR020846">
    <property type="entry name" value="MFS_dom"/>
</dbReference>
<dbReference type="InterPro" id="IPR050189">
    <property type="entry name" value="MFS_Efflux_Transporters"/>
</dbReference>
<evidence type="ECO:0000256" key="6">
    <source>
        <dbReference type="SAM" id="MobiDB-lite"/>
    </source>
</evidence>
<accession>A0A9D2LCR1</accession>
<dbReference type="GO" id="GO:0022857">
    <property type="term" value="F:transmembrane transporter activity"/>
    <property type="evidence" value="ECO:0007669"/>
    <property type="project" value="InterPro"/>
</dbReference>
<feature type="compositionally biased region" description="Basic residues" evidence="6">
    <location>
        <begin position="28"/>
        <end position="39"/>
    </location>
</feature>
<evidence type="ECO:0000256" key="3">
    <source>
        <dbReference type="ARBA" id="ARBA00022692"/>
    </source>
</evidence>
<keyword evidence="3 7" id="KW-0812">Transmembrane</keyword>
<feature type="transmembrane region" description="Helical" evidence="7">
    <location>
        <begin position="226"/>
        <end position="246"/>
    </location>
</feature>
<feature type="transmembrane region" description="Helical" evidence="7">
    <location>
        <begin position="70"/>
        <end position="89"/>
    </location>
</feature>
<evidence type="ECO:0000313" key="9">
    <source>
        <dbReference type="EMBL" id="HJB10166.1"/>
    </source>
</evidence>
<reference evidence="9" key="1">
    <citation type="journal article" date="2021" name="PeerJ">
        <title>Extensive microbial diversity within the chicken gut microbiome revealed by metagenomics and culture.</title>
        <authorList>
            <person name="Gilroy R."/>
            <person name="Ravi A."/>
            <person name="Getino M."/>
            <person name="Pursley I."/>
            <person name="Horton D.L."/>
            <person name="Alikhan N.F."/>
            <person name="Baker D."/>
            <person name="Gharbi K."/>
            <person name="Hall N."/>
            <person name="Watson M."/>
            <person name="Adriaenssens E.M."/>
            <person name="Foster-Nyarko E."/>
            <person name="Jarju S."/>
            <person name="Secka A."/>
            <person name="Antonio M."/>
            <person name="Oren A."/>
            <person name="Chaudhuri R.R."/>
            <person name="La Ragione R."/>
            <person name="Hildebrand F."/>
            <person name="Pallen M.J."/>
        </authorList>
    </citation>
    <scope>NUCLEOTIDE SEQUENCE</scope>
    <source>
        <strain evidence="9">ChiHjej13B12-24818</strain>
    </source>
</reference>
<protein>
    <submittedName>
        <fullName evidence="9">MFS transporter</fullName>
    </submittedName>
</protein>
<feature type="transmembrane region" description="Helical" evidence="7">
    <location>
        <begin position="109"/>
        <end position="130"/>
    </location>
</feature>
<dbReference type="InterPro" id="IPR011701">
    <property type="entry name" value="MFS"/>
</dbReference>
<dbReference type="PANTHER" id="PTHR43124">
    <property type="entry name" value="PURINE EFFLUX PUMP PBUE"/>
    <property type="match status" value="1"/>
</dbReference>
<dbReference type="AlphaFoldDB" id="A0A9D2LCR1"/>
<feature type="transmembrane region" description="Helical" evidence="7">
    <location>
        <begin position="196"/>
        <end position="214"/>
    </location>
</feature>
<feature type="transmembrane region" description="Helical" evidence="7">
    <location>
        <begin position="425"/>
        <end position="444"/>
    </location>
</feature>
<evidence type="ECO:0000313" key="10">
    <source>
        <dbReference type="Proteomes" id="UP000823823"/>
    </source>
</evidence>
<dbReference type="InterPro" id="IPR036259">
    <property type="entry name" value="MFS_trans_sf"/>
</dbReference>
<feature type="transmembrane region" description="Helical" evidence="7">
    <location>
        <begin position="267"/>
        <end position="291"/>
    </location>
</feature>
<keyword evidence="5 7" id="KW-0472">Membrane</keyword>
<comment type="subcellular location">
    <subcellularLocation>
        <location evidence="1">Cell membrane</location>
        <topology evidence="1">Multi-pass membrane protein</topology>
    </subcellularLocation>
</comment>